<dbReference type="GO" id="GO:0036524">
    <property type="term" value="F:protein deglycase activity"/>
    <property type="evidence" value="ECO:0007669"/>
    <property type="project" value="UniProtKB-EC"/>
</dbReference>
<dbReference type="CDD" id="cd03135">
    <property type="entry name" value="GATase1_DJ-1"/>
    <property type="match status" value="2"/>
</dbReference>
<feature type="domain" description="DJ-1/PfpI" evidence="1">
    <location>
        <begin position="1"/>
        <end position="153"/>
    </location>
</feature>
<dbReference type="InterPro" id="IPR029062">
    <property type="entry name" value="Class_I_gatase-like"/>
</dbReference>
<comment type="caution">
    <text evidence="2">The sequence shown here is derived from an EMBL/GenBank/DDBJ whole genome shotgun (WGS) entry which is preliminary data.</text>
</comment>
<dbReference type="SUPFAM" id="SSF52317">
    <property type="entry name" value="Class I glutamine amidotransferase-like"/>
    <property type="match status" value="2"/>
</dbReference>
<dbReference type="Gene3D" id="3.40.50.880">
    <property type="match status" value="2"/>
</dbReference>
<evidence type="ECO:0000313" key="3">
    <source>
        <dbReference type="Proteomes" id="UP001341840"/>
    </source>
</evidence>
<gene>
    <name evidence="2" type="primary">DJ1B_2</name>
    <name evidence="2" type="ORF">PIB30_044447</name>
</gene>
<reference evidence="2 3" key="1">
    <citation type="journal article" date="2023" name="Plants (Basel)">
        <title>Bridging the Gap: Combining Genomics and Transcriptomics Approaches to Understand Stylosanthes scabra, an Orphan Legume from the Brazilian Caatinga.</title>
        <authorList>
            <person name="Ferreira-Neto J.R.C."/>
            <person name="da Silva M.D."/>
            <person name="Binneck E."/>
            <person name="de Melo N.F."/>
            <person name="da Silva R.H."/>
            <person name="de Melo A.L.T.M."/>
            <person name="Pandolfi V."/>
            <person name="Bustamante F.O."/>
            <person name="Brasileiro-Vidal A.C."/>
            <person name="Benko-Iseppon A.M."/>
        </authorList>
    </citation>
    <scope>NUCLEOTIDE SEQUENCE [LARGE SCALE GENOMIC DNA]</scope>
    <source>
        <tissue evidence="2">Leaves</tissue>
    </source>
</reference>
<dbReference type="Pfam" id="PF01965">
    <property type="entry name" value="DJ-1_PfpI"/>
    <property type="match status" value="2"/>
</dbReference>
<sequence>MEAVITIDVLRRSGADVTVASAGNHLTVQALHGVKIVADAVVSDVADATFDLVALPGGVPGVDNLRECGVLEKLVKKHVEDGRLYAAVCAAPAAVLGPWGLLKGVKATCHPAFMEKLASYTTTVESRVQLDGKVVTSRAPGTTMEFGVALVEQLYGKQKADEVAGPLVMRSNHADEYVFAELNSVQWTTENPPKVLVPIANGSEEMEAVIIIDILRRAKANVVVASLEDKLEIVASRNDKLEADMLLDEAAKLSYDLIVLPGGLGGAQTFAKSETLVGLLKKQRENKYYGAICASPALVLEPHGLLKGKKATAFPALCNKLSDPSEAENRVIVDGNLVTSRGPGTSIEFALAIVEKLFGRKLGLEIAKAIVFSSP</sequence>
<dbReference type="EMBL" id="JASCZI010060680">
    <property type="protein sequence ID" value="MED6135231.1"/>
    <property type="molecule type" value="Genomic_DNA"/>
</dbReference>
<protein>
    <submittedName>
        <fullName evidence="2">Protein DJ-1 B</fullName>
        <ecNumber evidence="2">3.5.1.124</ecNumber>
    </submittedName>
</protein>
<feature type="domain" description="DJ-1/PfpI" evidence="1">
    <location>
        <begin position="194"/>
        <end position="355"/>
    </location>
</feature>
<proteinExistence type="predicted"/>
<dbReference type="EC" id="3.5.1.124" evidence="2"/>
<dbReference type="PANTHER" id="PTHR48094">
    <property type="entry name" value="PROTEIN/NUCLEIC ACID DEGLYCASE DJ-1-RELATED"/>
    <property type="match status" value="1"/>
</dbReference>
<keyword evidence="2" id="KW-0378">Hydrolase</keyword>
<dbReference type="InterPro" id="IPR002818">
    <property type="entry name" value="DJ-1/PfpI"/>
</dbReference>
<evidence type="ECO:0000313" key="2">
    <source>
        <dbReference type="EMBL" id="MED6135231.1"/>
    </source>
</evidence>
<organism evidence="2 3">
    <name type="scientific">Stylosanthes scabra</name>
    <dbReference type="NCBI Taxonomy" id="79078"/>
    <lineage>
        <taxon>Eukaryota</taxon>
        <taxon>Viridiplantae</taxon>
        <taxon>Streptophyta</taxon>
        <taxon>Embryophyta</taxon>
        <taxon>Tracheophyta</taxon>
        <taxon>Spermatophyta</taxon>
        <taxon>Magnoliopsida</taxon>
        <taxon>eudicotyledons</taxon>
        <taxon>Gunneridae</taxon>
        <taxon>Pentapetalae</taxon>
        <taxon>rosids</taxon>
        <taxon>fabids</taxon>
        <taxon>Fabales</taxon>
        <taxon>Fabaceae</taxon>
        <taxon>Papilionoideae</taxon>
        <taxon>50 kb inversion clade</taxon>
        <taxon>dalbergioids sensu lato</taxon>
        <taxon>Dalbergieae</taxon>
        <taxon>Pterocarpus clade</taxon>
        <taxon>Stylosanthes</taxon>
    </lineage>
</organism>
<dbReference type="NCBIfam" id="TIGR01383">
    <property type="entry name" value="not_thiJ"/>
    <property type="match status" value="2"/>
</dbReference>
<dbReference type="PANTHER" id="PTHR48094:SF12">
    <property type="entry name" value="PARKINSON DISEASE PROTEIN 7 HOMOLOG"/>
    <property type="match status" value="1"/>
</dbReference>
<accession>A0ABU6SFQ9</accession>
<dbReference type="InterPro" id="IPR050325">
    <property type="entry name" value="Prot/Nucl_acid_deglycase"/>
</dbReference>
<keyword evidence="3" id="KW-1185">Reference proteome</keyword>
<evidence type="ECO:0000259" key="1">
    <source>
        <dbReference type="Pfam" id="PF01965"/>
    </source>
</evidence>
<name>A0ABU6SFQ9_9FABA</name>
<dbReference type="Proteomes" id="UP001341840">
    <property type="component" value="Unassembled WGS sequence"/>
</dbReference>
<dbReference type="InterPro" id="IPR006287">
    <property type="entry name" value="DJ-1"/>
</dbReference>